<dbReference type="InterPro" id="IPR009078">
    <property type="entry name" value="Ferritin-like_SF"/>
</dbReference>
<dbReference type="Proteomes" id="UP000199564">
    <property type="component" value="Unassembled WGS sequence"/>
</dbReference>
<dbReference type="InterPro" id="IPR012347">
    <property type="entry name" value="Ferritin-like"/>
</dbReference>
<evidence type="ECO:0000313" key="2">
    <source>
        <dbReference type="Proteomes" id="UP000199564"/>
    </source>
</evidence>
<dbReference type="EMBL" id="FOVW01000011">
    <property type="protein sequence ID" value="SFO68305.1"/>
    <property type="molecule type" value="Genomic_DNA"/>
</dbReference>
<dbReference type="GO" id="GO:0006400">
    <property type="term" value="P:tRNA modification"/>
    <property type="evidence" value="ECO:0007669"/>
    <property type="project" value="InterPro"/>
</dbReference>
<proteinExistence type="predicted"/>
<sequence length="203" mass="24311">MSWEESTRQKMLHLKLPTDPRWVGIAEMQIEDILVDHAYCEQKAASSCISLILRYPDLDELVDTLTPIVAEEWGHFERVMEQLRKRNMKFGFPRKDEYVIKLNGFVKKGGSRKQQLTEHLLLNALIEARSCERFKLLSKHIQDEELKKFYYELMISEAGHYVTFIEMARKFHDPEYVNQRWQEWLDYEASILKEMELRGDRMH</sequence>
<dbReference type="AlphaFoldDB" id="A0A1I5J659"/>
<dbReference type="STRING" id="226506.SAMN04488519_111100"/>
<dbReference type="Pfam" id="PF06175">
    <property type="entry name" value="MiaE"/>
    <property type="match status" value="1"/>
</dbReference>
<dbReference type="RefSeq" id="WP_175557938.1">
    <property type="nucleotide sequence ID" value="NZ_FOVW01000011.1"/>
</dbReference>
<dbReference type="GO" id="GO:0045301">
    <property type="term" value="F:tRNA 2-(methylsulfanyl)-N(6)-isopentenyladenosine(37) hydroxylase activity"/>
    <property type="evidence" value="ECO:0007669"/>
    <property type="project" value="InterPro"/>
</dbReference>
<evidence type="ECO:0000313" key="1">
    <source>
        <dbReference type="EMBL" id="SFO68305.1"/>
    </source>
</evidence>
<dbReference type="CDD" id="cd07910">
    <property type="entry name" value="MiaE"/>
    <property type="match status" value="1"/>
</dbReference>
<dbReference type="PIRSF" id="PIRSF020736">
    <property type="entry name" value="MiaE"/>
    <property type="match status" value="1"/>
</dbReference>
<dbReference type="SUPFAM" id="SSF47240">
    <property type="entry name" value="Ferritin-like"/>
    <property type="match status" value="1"/>
</dbReference>
<keyword evidence="2" id="KW-1185">Reference proteome</keyword>
<dbReference type="PANTHER" id="PTHR42637:SF1">
    <property type="entry name" value="TRNA 2-(METHYLSULFANYL)-N(6)-ISOPENTENYLADENOSINE(37) HYDROXYLASE"/>
    <property type="match status" value="1"/>
</dbReference>
<dbReference type="Gene3D" id="1.20.1260.10">
    <property type="match status" value="1"/>
</dbReference>
<protein>
    <submittedName>
        <fullName evidence="1">tRNA-(Ms[2]io[6]A)-hydroxylase</fullName>
    </submittedName>
</protein>
<name>A0A1I5J659_9BACT</name>
<dbReference type="PANTHER" id="PTHR42637">
    <property type="entry name" value="TRNA-(MS[2]IO[6]A)-HYDROXYLASE"/>
    <property type="match status" value="1"/>
</dbReference>
<reference evidence="2" key="1">
    <citation type="submission" date="2016-10" db="EMBL/GenBank/DDBJ databases">
        <authorList>
            <person name="Varghese N."/>
            <person name="Submissions S."/>
        </authorList>
    </citation>
    <scope>NUCLEOTIDE SEQUENCE [LARGE SCALE GENOMIC DNA]</scope>
    <source>
        <strain evidence="2">DSM 15282</strain>
    </source>
</reference>
<dbReference type="InterPro" id="IPR010386">
    <property type="entry name" value="tRNA-Hydrxlase_MiaE"/>
</dbReference>
<organism evidence="1 2">
    <name type="scientific">Algoriphagus ornithinivorans</name>
    <dbReference type="NCBI Taxonomy" id="226506"/>
    <lineage>
        <taxon>Bacteria</taxon>
        <taxon>Pseudomonadati</taxon>
        <taxon>Bacteroidota</taxon>
        <taxon>Cytophagia</taxon>
        <taxon>Cytophagales</taxon>
        <taxon>Cyclobacteriaceae</taxon>
        <taxon>Algoriphagus</taxon>
    </lineage>
</organism>
<accession>A0A1I5J659</accession>
<gene>
    <name evidence="1" type="ORF">SAMN04488519_111100</name>
</gene>